<dbReference type="EMBL" id="BAAAHH010000015">
    <property type="protein sequence ID" value="GAA0954869.1"/>
    <property type="molecule type" value="Genomic_DNA"/>
</dbReference>
<evidence type="ECO:0000313" key="2">
    <source>
        <dbReference type="EMBL" id="GAA0954869.1"/>
    </source>
</evidence>
<evidence type="ECO:0000259" key="1">
    <source>
        <dbReference type="Pfam" id="PF09339"/>
    </source>
</evidence>
<dbReference type="Proteomes" id="UP001500665">
    <property type="component" value="Unassembled WGS sequence"/>
</dbReference>
<accession>A0ABP4BUL8</accession>
<evidence type="ECO:0000313" key="3">
    <source>
        <dbReference type="Proteomes" id="UP001500665"/>
    </source>
</evidence>
<dbReference type="InterPro" id="IPR036390">
    <property type="entry name" value="WH_DNA-bd_sf"/>
</dbReference>
<comment type="caution">
    <text evidence="2">The sequence shown here is derived from an EMBL/GenBank/DDBJ whole genome shotgun (WGS) entry which is preliminary data.</text>
</comment>
<dbReference type="SUPFAM" id="SSF46785">
    <property type="entry name" value="Winged helix' DNA-binding domain"/>
    <property type="match status" value="1"/>
</dbReference>
<reference evidence="3" key="1">
    <citation type="journal article" date="2019" name="Int. J. Syst. Evol. Microbiol.">
        <title>The Global Catalogue of Microorganisms (GCM) 10K type strain sequencing project: providing services to taxonomists for standard genome sequencing and annotation.</title>
        <authorList>
            <consortium name="The Broad Institute Genomics Platform"/>
            <consortium name="The Broad Institute Genome Sequencing Center for Infectious Disease"/>
            <person name="Wu L."/>
            <person name="Ma J."/>
        </authorList>
    </citation>
    <scope>NUCLEOTIDE SEQUENCE [LARGE SCALE GENOMIC DNA]</scope>
    <source>
        <strain evidence="3">JCM 10696</strain>
    </source>
</reference>
<organism evidence="2 3">
    <name type="scientific">Actinocorallia libanotica</name>
    <dbReference type="NCBI Taxonomy" id="46162"/>
    <lineage>
        <taxon>Bacteria</taxon>
        <taxon>Bacillati</taxon>
        <taxon>Actinomycetota</taxon>
        <taxon>Actinomycetes</taxon>
        <taxon>Streptosporangiales</taxon>
        <taxon>Thermomonosporaceae</taxon>
        <taxon>Actinocorallia</taxon>
    </lineage>
</organism>
<dbReference type="Pfam" id="PF09339">
    <property type="entry name" value="HTH_IclR"/>
    <property type="match status" value="1"/>
</dbReference>
<dbReference type="InterPro" id="IPR036388">
    <property type="entry name" value="WH-like_DNA-bd_sf"/>
</dbReference>
<gene>
    <name evidence="2" type="ORF">GCM10009550_38780</name>
</gene>
<sequence length="86" mass="9740">MARPPSGESLLTRVVRIFEAFGPEEPVLTVSEIGRRAALLQATTARLVKEMTGHGLLARDDDRKVRIGTRMWELAERASPVRRTRW</sequence>
<dbReference type="InterPro" id="IPR005471">
    <property type="entry name" value="Tscrpt_reg_IclR_N"/>
</dbReference>
<dbReference type="Gene3D" id="1.10.10.10">
    <property type="entry name" value="Winged helix-like DNA-binding domain superfamily/Winged helix DNA-binding domain"/>
    <property type="match status" value="1"/>
</dbReference>
<keyword evidence="3" id="KW-1185">Reference proteome</keyword>
<protein>
    <recommendedName>
        <fullName evidence="1">HTH iclR-type domain-containing protein</fullName>
    </recommendedName>
</protein>
<name>A0ABP4BUL8_9ACTN</name>
<feature type="domain" description="HTH iclR-type" evidence="1">
    <location>
        <begin position="11"/>
        <end position="61"/>
    </location>
</feature>
<proteinExistence type="predicted"/>